<protein>
    <submittedName>
        <fullName evidence="2">DUF2500 domain-containing protein</fullName>
    </submittedName>
</protein>
<sequence>MEYGTGFSPGFNIFSFFSFIFPILFIVVFGFILYQFVRGIKQWNYNNKQPVVDVSAKLVTKRTQVSRHAHNHDNHVHHHSTTSYFATFEVESGGRMELQVAGNVYGQLAAGDYGKLTFQGTRFLGFEREKNVRY</sequence>
<dbReference type="Gene3D" id="2.40.50.660">
    <property type="match status" value="1"/>
</dbReference>
<reference evidence="2 3" key="1">
    <citation type="submission" date="2021-05" db="EMBL/GenBank/DDBJ databases">
        <title>Novel Bacillus species.</title>
        <authorList>
            <person name="Liu G."/>
        </authorList>
    </citation>
    <scope>NUCLEOTIDE SEQUENCE [LARGE SCALE GENOMIC DNA]</scope>
    <source>
        <strain evidence="2 3">FJAT-49705</strain>
    </source>
</reference>
<dbReference type="RefSeq" id="WP_213102332.1">
    <property type="nucleotide sequence ID" value="NZ_JAGYPM010000003.1"/>
</dbReference>
<feature type="transmembrane region" description="Helical" evidence="1">
    <location>
        <begin position="12"/>
        <end position="34"/>
    </location>
</feature>
<keyword evidence="1" id="KW-0472">Membrane</keyword>
<name>A0ABS5NUQ7_9BACI</name>
<comment type="caution">
    <text evidence="2">The sequence shown here is derived from an EMBL/GenBank/DDBJ whole genome shotgun (WGS) entry which is preliminary data.</text>
</comment>
<evidence type="ECO:0000313" key="2">
    <source>
        <dbReference type="EMBL" id="MBS4190848.1"/>
    </source>
</evidence>
<accession>A0ABS5NUQ7</accession>
<proteinExistence type="predicted"/>
<keyword evidence="3" id="KW-1185">Reference proteome</keyword>
<keyword evidence="1" id="KW-0812">Transmembrane</keyword>
<dbReference type="Pfam" id="PF10694">
    <property type="entry name" value="DUF2500"/>
    <property type="match status" value="1"/>
</dbReference>
<dbReference type="EMBL" id="JAGYPM010000003">
    <property type="protein sequence ID" value="MBS4190848.1"/>
    <property type="molecule type" value="Genomic_DNA"/>
</dbReference>
<keyword evidence="1" id="KW-1133">Transmembrane helix</keyword>
<evidence type="ECO:0000256" key="1">
    <source>
        <dbReference type="SAM" id="Phobius"/>
    </source>
</evidence>
<evidence type="ECO:0000313" key="3">
    <source>
        <dbReference type="Proteomes" id="UP000681027"/>
    </source>
</evidence>
<organism evidence="2 3">
    <name type="scientific">Cytobacillus citreus</name>
    <dbReference type="NCBI Taxonomy" id="2833586"/>
    <lineage>
        <taxon>Bacteria</taxon>
        <taxon>Bacillati</taxon>
        <taxon>Bacillota</taxon>
        <taxon>Bacilli</taxon>
        <taxon>Bacillales</taxon>
        <taxon>Bacillaceae</taxon>
        <taxon>Cytobacillus</taxon>
    </lineage>
</organism>
<gene>
    <name evidence="2" type="ORF">KHA94_11710</name>
</gene>
<dbReference type="InterPro" id="IPR019635">
    <property type="entry name" value="DUF2500"/>
</dbReference>
<dbReference type="Proteomes" id="UP000681027">
    <property type="component" value="Unassembled WGS sequence"/>
</dbReference>